<comment type="caution">
    <text evidence="2">The sequence shown here is derived from an EMBL/GenBank/DDBJ whole genome shotgun (WGS) entry which is preliminary data.</text>
</comment>
<feature type="domain" description="ATPase dynein-related AAA" evidence="1">
    <location>
        <begin position="758"/>
        <end position="839"/>
    </location>
</feature>
<evidence type="ECO:0000313" key="3">
    <source>
        <dbReference type="Proteomes" id="UP000285274"/>
    </source>
</evidence>
<dbReference type="PANTHER" id="PTHR37291:SF1">
    <property type="entry name" value="TYPE IV METHYL-DIRECTED RESTRICTION ENZYME ECOKMCRB SUBUNIT"/>
    <property type="match status" value="1"/>
</dbReference>
<evidence type="ECO:0000259" key="1">
    <source>
        <dbReference type="Pfam" id="PF07728"/>
    </source>
</evidence>
<evidence type="ECO:0000313" key="2">
    <source>
        <dbReference type="EMBL" id="RGS49459.1"/>
    </source>
</evidence>
<dbReference type="EMBL" id="QRVM01000001">
    <property type="protein sequence ID" value="RGS49459.1"/>
    <property type="molecule type" value="Genomic_DNA"/>
</dbReference>
<protein>
    <submittedName>
        <fullName evidence="2">Restriction endonuclease</fullName>
    </submittedName>
</protein>
<accession>A0A412JAS0</accession>
<reference evidence="2 3" key="1">
    <citation type="submission" date="2018-08" db="EMBL/GenBank/DDBJ databases">
        <title>A genome reference for cultivated species of the human gut microbiota.</title>
        <authorList>
            <person name="Zou Y."/>
            <person name="Xue W."/>
            <person name="Luo G."/>
        </authorList>
    </citation>
    <scope>NUCLEOTIDE SEQUENCE [LARGE SCALE GENOMIC DNA]</scope>
    <source>
        <strain evidence="2 3">AF22-10AC</strain>
    </source>
</reference>
<keyword evidence="2" id="KW-0378">Hydrolase</keyword>
<sequence length="985" mass="111888">MQTVDINYIGVLDYLANNQEIPYSNPEVSGLAQDEKKRLLKVKEKGQAAVAEIKKMAARCSQLYGLDKCLPVAWLDGSNTKTRKYLCAQLKYKDYATNPTSVSLFVEKNNGVTRYRISLDIRNDGTDKKTMATYHSHLDIPKEDGMVYVSGSNEWGNPAVITDTVDVIKAKIDSGEIRKVQLCVYVESSGGKTNEQYDADVMAAVKKIIPYYEHVIGKATTPSTGRAWLLTWNPASWDWTNYKAWCKDTKLGNKFVEPWTCASKQPAVGDEIFLIKTGSKPRGILAHGYVAKGAYEADHYDPEKASVGVKSNHIDAEYDWIQDYDTEPMLMQDDLKTKLPDQQWSPMESGIEIKSSILPELKKMWLELIGKTGEEITYWPSLEEYDPGITKEKWVELLNDSDVTNEDNLRMFKMMLELGGESTCANLAEIYGGSAGSYNNWGRIFGERIHRKTNCPLCVDGDRQRYYTIPFVGRYVVEKGKRRYSWKFRSELEEALKEMDLSHIDFTTEEESVIAYDKNIILYGPPGTGKTYSTAIYAVAICDQFDLDSVKAMEYDEVIIRYRELLAAGRVAFTTFHQSYGYEEFIEGIKPVLNGGTDIGYTIEDGVFKKFCDDARMPENNNIQCFGDLWAVRSRAGDSDVPFDYEDYLYKNGVIMVETNDEYDKRQCNMISRMKKGDWIVLGRDYKIAALGVIDDEEVSEIDCEPFHWKRKVNWLVTGLSATFSDIGIVGGCFSNFAIAKSKHKVQNFYKLIKTEKKKAKPHVFVIDEINRGNISKIFGELITLIEDTKREGMDEQASAVLPYSGESFSVPANVHILGTMNTADRSIALMDTALRRRFQFVEMMPDADVLRDIGADKVDDLDVAAMLEKINERITFLYDREHTIGHAFFTKLAKAPTIETLKAIFEKSVIPLLQEYFYEDYQKIQLVLGDNGKTDPSTKFILDEEVKVKNIFKGNADDVVDLPDKKYTINADAFDNLESYKQII</sequence>
<dbReference type="GO" id="GO:0005524">
    <property type="term" value="F:ATP binding"/>
    <property type="evidence" value="ECO:0007669"/>
    <property type="project" value="InterPro"/>
</dbReference>
<keyword evidence="2" id="KW-0255">Endonuclease</keyword>
<dbReference type="Gene3D" id="3.40.50.300">
    <property type="entry name" value="P-loop containing nucleotide triphosphate hydrolases"/>
    <property type="match status" value="2"/>
</dbReference>
<organism evidence="2 3">
    <name type="scientific">Holdemanella biformis</name>
    <dbReference type="NCBI Taxonomy" id="1735"/>
    <lineage>
        <taxon>Bacteria</taxon>
        <taxon>Bacillati</taxon>
        <taxon>Bacillota</taxon>
        <taxon>Erysipelotrichia</taxon>
        <taxon>Erysipelotrichales</taxon>
        <taxon>Erysipelotrichaceae</taxon>
        <taxon>Holdemanella</taxon>
    </lineage>
</organism>
<dbReference type="GO" id="GO:0004519">
    <property type="term" value="F:endonuclease activity"/>
    <property type="evidence" value="ECO:0007669"/>
    <property type="project" value="UniProtKB-KW"/>
</dbReference>
<name>A0A412JAS0_9FIRM</name>
<proteinExistence type="predicted"/>
<dbReference type="InterPro" id="IPR027417">
    <property type="entry name" value="P-loop_NTPase"/>
</dbReference>
<dbReference type="InterPro" id="IPR052934">
    <property type="entry name" value="Methyl-DNA_Rec/Restrict_Enz"/>
</dbReference>
<dbReference type="SUPFAM" id="SSF52540">
    <property type="entry name" value="P-loop containing nucleoside triphosphate hydrolases"/>
    <property type="match status" value="1"/>
</dbReference>
<keyword evidence="2" id="KW-0540">Nuclease</keyword>
<dbReference type="AlphaFoldDB" id="A0A412JAS0"/>
<dbReference type="Proteomes" id="UP000285274">
    <property type="component" value="Unassembled WGS sequence"/>
</dbReference>
<dbReference type="PANTHER" id="PTHR37291">
    <property type="entry name" value="5-METHYLCYTOSINE-SPECIFIC RESTRICTION ENZYME B"/>
    <property type="match status" value="1"/>
</dbReference>
<dbReference type="Pfam" id="PF07728">
    <property type="entry name" value="AAA_5"/>
    <property type="match status" value="1"/>
</dbReference>
<dbReference type="GO" id="GO:0016887">
    <property type="term" value="F:ATP hydrolysis activity"/>
    <property type="evidence" value="ECO:0007669"/>
    <property type="project" value="InterPro"/>
</dbReference>
<dbReference type="InterPro" id="IPR011704">
    <property type="entry name" value="ATPase_dyneun-rel_AAA"/>
</dbReference>
<gene>
    <name evidence="2" type="ORF">DWX92_00270</name>
</gene>